<evidence type="ECO:0000313" key="9">
    <source>
        <dbReference type="Proteomes" id="UP000250043"/>
    </source>
</evidence>
<name>A0A8E2DTU4_9APHY</name>
<dbReference type="InterPro" id="IPR009675">
    <property type="entry name" value="TPX2_fam"/>
</dbReference>
<evidence type="ECO:0000256" key="2">
    <source>
        <dbReference type="ARBA" id="ARBA00005885"/>
    </source>
</evidence>
<gene>
    <name evidence="8" type="ORF">OBBRIDRAFT_719947</name>
</gene>
<feature type="coiled-coil region" evidence="5">
    <location>
        <begin position="159"/>
        <end position="200"/>
    </location>
</feature>
<keyword evidence="4" id="KW-0206">Cytoskeleton</keyword>
<comment type="subcellular location">
    <subcellularLocation>
        <location evidence="1">Cytoplasm</location>
        <location evidence="1">Cytoskeleton</location>
    </subcellularLocation>
</comment>
<dbReference type="PANTHER" id="PTHR14326:SF44">
    <property type="entry name" value="TARGETING PROTEIN FOR XKLP2"/>
    <property type="match status" value="1"/>
</dbReference>
<dbReference type="PANTHER" id="PTHR14326">
    <property type="entry name" value="TARGETING PROTEIN FOR XKLP2"/>
    <property type="match status" value="1"/>
</dbReference>
<feature type="domain" description="TPX2 C-terminal" evidence="7">
    <location>
        <begin position="153"/>
        <end position="218"/>
    </location>
</feature>
<keyword evidence="3" id="KW-0963">Cytoplasm</keyword>
<dbReference type="AlphaFoldDB" id="A0A8E2DTU4"/>
<protein>
    <recommendedName>
        <fullName evidence="7">TPX2 C-terminal domain-containing protein</fullName>
    </recommendedName>
</protein>
<keyword evidence="5" id="KW-0175">Coiled coil</keyword>
<dbReference type="EMBL" id="KV722334">
    <property type="protein sequence ID" value="OCH95724.1"/>
    <property type="molecule type" value="Genomic_DNA"/>
</dbReference>
<evidence type="ECO:0000256" key="4">
    <source>
        <dbReference type="ARBA" id="ARBA00023212"/>
    </source>
</evidence>
<evidence type="ECO:0000256" key="3">
    <source>
        <dbReference type="ARBA" id="ARBA00022490"/>
    </source>
</evidence>
<dbReference type="OrthoDB" id="3242303at2759"/>
<evidence type="ECO:0000256" key="5">
    <source>
        <dbReference type="SAM" id="Coils"/>
    </source>
</evidence>
<evidence type="ECO:0000259" key="7">
    <source>
        <dbReference type="Pfam" id="PF06886"/>
    </source>
</evidence>
<feature type="region of interest" description="Disordered" evidence="6">
    <location>
        <begin position="1"/>
        <end position="90"/>
    </location>
</feature>
<dbReference type="GO" id="GO:0005874">
    <property type="term" value="C:microtubule"/>
    <property type="evidence" value="ECO:0007669"/>
    <property type="project" value="InterPro"/>
</dbReference>
<evidence type="ECO:0000256" key="6">
    <source>
        <dbReference type="SAM" id="MobiDB-lite"/>
    </source>
</evidence>
<keyword evidence="9" id="KW-1185">Reference proteome</keyword>
<reference evidence="8 9" key="1">
    <citation type="submission" date="2016-07" db="EMBL/GenBank/DDBJ databases">
        <title>Draft genome of the white-rot fungus Obba rivulosa 3A-2.</title>
        <authorList>
            <consortium name="DOE Joint Genome Institute"/>
            <person name="Miettinen O."/>
            <person name="Riley R."/>
            <person name="Acob R."/>
            <person name="Barry K."/>
            <person name="Cullen D."/>
            <person name="De Vries R."/>
            <person name="Hainaut M."/>
            <person name="Hatakka A."/>
            <person name="Henrissat B."/>
            <person name="Hilden K."/>
            <person name="Kuo R."/>
            <person name="Labutti K."/>
            <person name="Lipzen A."/>
            <person name="Makela M.R."/>
            <person name="Sandor L."/>
            <person name="Spatafora J.W."/>
            <person name="Grigoriev I.V."/>
            <person name="Hibbett D.S."/>
        </authorList>
    </citation>
    <scope>NUCLEOTIDE SEQUENCE [LARGE SCALE GENOMIC DNA]</scope>
    <source>
        <strain evidence="8 9">3A-2</strain>
    </source>
</reference>
<dbReference type="InterPro" id="IPR027329">
    <property type="entry name" value="TPX2_C"/>
</dbReference>
<dbReference type="Pfam" id="PF06886">
    <property type="entry name" value="TPX2"/>
    <property type="match status" value="1"/>
</dbReference>
<proteinExistence type="inferred from homology"/>
<evidence type="ECO:0000313" key="8">
    <source>
        <dbReference type="EMBL" id="OCH95724.1"/>
    </source>
</evidence>
<organism evidence="8 9">
    <name type="scientific">Obba rivulosa</name>
    <dbReference type="NCBI Taxonomy" id="1052685"/>
    <lineage>
        <taxon>Eukaryota</taxon>
        <taxon>Fungi</taxon>
        <taxon>Dikarya</taxon>
        <taxon>Basidiomycota</taxon>
        <taxon>Agaricomycotina</taxon>
        <taxon>Agaricomycetes</taxon>
        <taxon>Polyporales</taxon>
        <taxon>Gelatoporiaceae</taxon>
        <taxon>Obba</taxon>
    </lineage>
</organism>
<sequence>MAAASRSLSAVGVGSSGRGLSGAAPANSRGYSRSGDPRRSQRENIPATGALRLPTPEEQGMRLHKSGLVPAVGKPPANLHPAKPTRPIEFHFQSDARVEARKTELEKSASTSKQAKSRAALGIPDFKALHAAQESLLTARKEQIVPVVPKPMSFHTDARAREREKFEEARREREKEIERQMEERRRLRELEEEQEIKELRRRAVPKANAIPDWYADAPKKVGKT</sequence>
<accession>A0A8E2DTU4</accession>
<dbReference type="Proteomes" id="UP000250043">
    <property type="component" value="Unassembled WGS sequence"/>
</dbReference>
<comment type="similarity">
    <text evidence="2">Belongs to the TPX2 family.</text>
</comment>
<dbReference type="GO" id="GO:0005819">
    <property type="term" value="C:spindle"/>
    <property type="evidence" value="ECO:0007669"/>
    <property type="project" value="InterPro"/>
</dbReference>
<dbReference type="GO" id="GO:0060236">
    <property type="term" value="P:regulation of mitotic spindle organization"/>
    <property type="evidence" value="ECO:0007669"/>
    <property type="project" value="InterPro"/>
</dbReference>
<evidence type="ECO:0000256" key="1">
    <source>
        <dbReference type="ARBA" id="ARBA00004245"/>
    </source>
</evidence>
<feature type="compositionally biased region" description="Low complexity" evidence="6">
    <location>
        <begin position="1"/>
        <end position="13"/>
    </location>
</feature>